<sequence>MKNFDPLRDYLAQQTAPELVLRMDEIEEMLGFDLPRASHRAAWWDSTYAPDEHMPQREACLAAGYIATRLPDGSGVRFRRIKTDRSRWRG</sequence>
<proteinExistence type="predicted"/>
<dbReference type="InterPro" id="IPR056079">
    <property type="entry name" value="DUF7662"/>
</dbReference>
<dbReference type="RefSeq" id="WP_110787581.1">
    <property type="nucleotide sequence ID" value="NZ_QKQS01000023.1"/>
</dbReference>
<evidence type="ECO:0000313" key="3">
    <source>
        <dbReference type="Proteomes" id="UP000248134"/>
    </source>
</evidence>
<dbReference type="Pfam" id="PF24698">
    <property type="entry name" value="DUF7662"/>
    <property type="match status" value="1"/>
</dbReference>
<dbReference type="EMBL" id="QKQS01000023">
    <property type="protein sequence ID" value="PZA11500.1"/>
    <property type="molecule type" value="Genomic_DNA"/>
</dbReference>
<reference evidence="2 3" key="1">
    <citation type="submission" date="2018-06" db="EMBL/GenBank/DDBJ databases">
        <title>Draft Whole-Genome Sequence of the purple photosynthetic bacterium Rhodospeudomonas palustris XCP.</title>
        <authorList>
            <person name="Rayyan A."/>
            <person name="Meyer T.E."/>
            <person name="Kyndt J.A."/>
        </authorList>
    </citation>
    <scope>NUCLEOTIDE SEQUENCE [LARGE SCALE GENOMIC DNA]</scope>
    <source>
        <strain evidence="2 3">XCP</strain>
    </source>
</reference>
<feature type="domain" description="DUF7662" evidence="1">
    <location>
        <begin position="4"/>
        <end position="80"/>
    </location>
</feature>
<evidence type="ECO:0000259" key="1">
    <source>
        <dbReference type="Pfam" id="PF24698"/>
    </source>
</evidence>
<dbReference type="AlphaFoldDB" id="A0A323UIU9"/>
<organism evidence="2 3">
    <name type="scientific">Rhodopseudomonas palustris</name>
    <dbReference type="NCBI Taxonomy" id="1076"/>
    <lineage>
        <taxon>Bacteria</taxon>
        <taxon>Pseudomonadati</taxon>
        <taxon>Pseudomonadota</taxon>
        <taxon>Alphaproteobacteria</taxon>
        <taxon>Hyphomicrobiales</taxon>
        <taxon>Nitrobacteraceae</taxon>
        <taxon>Rhodopseudomonas</taxon>
    </lineage>
</organism>
<gene>
    <name evidence="2" type="ORF">DNX69_19750</name>
</gene>
<accession>A0A323UIU9</accession>
<dbReference type="OrthoDB" id="3480230at2"/>
<protein>
    <recommendedName>
        <fullName evidence="1">DUF7662 domain-containing protein</fullName>
    </recommendedName>
</protein>
<comment type="caution">
    <text evidence="2">The sequence shown here is derived from an EMBL/GenBank/DDBJ whole genome shotgun (WGS) entry which is preliminary data.</text>
</comment>
<dbReference type="Proteomes" id="UP000248134">
    <property type="component" value="Unassembled WGS sequence"/>
</dbReference>
<name>A0A323UIU9_RHOPL</name>
<evidence type="ECO:0000313" key="2">
    <source>
        <dbReference type="EMBL" id="PZA11500.1"/>
    </source>
</evidence>